<evidence type="ECO:0000313" key="6">
    <source>
        <dbReference type="EMBL" id="PRO65369.1"/>
    </source>
</evidence>
<dbReference type="OrthoDB" id="9804819at2"/>
<name>A0A2P6MGG0_ALKUR</name>
<keyword evidence="3" id="KW-0547">Nucleotide-binding</keyword>
<dbReference type="SMART" id="SM00382">
    <property type="entry name" value="AAA"/>
    <property type="match status" value="1"/>
</dbReference>
<dbReference type="GO" id="GO:0016887">
    <property type="term" value="F:ATP hydrolysis activity"/>
    <property type="evidence" value="ECO:0007669"/>
    <property type="project" value="InterPro"/>
</dbReference>
<proteinExistence type="inferred from homology"/>
<dbReference type="PROSITE" id="PS00211">
    <property type="entry name" value="ABC_TRANSPORTER_1"/>
    <property type="match status" value="1"/>
</dbReference>
<keyword evidence="4 6" id="KW-0067">ATP-binding</keyword>
<evidence type="ECO:0000256" key="2">
    <source>
        <dbReference type="ARBA" id="ARBA00022448"/>
    </source>
</evidence>
<dbReference type="GO" id="GO:0005524">
    <property type="term" value="F:ATP binding"/>
    <property type="evidence" value="ECO:0007669"/>
    <property type="project" value="UniProtKB-KW"/>
</dbReference>
<evidence type="ECO:0000259" key="5">
    <source>
        <dbReference type="PROSITE" id="PS50893"/>
    </source>
</evidence>
<dbReference type="RefSeq" id="WP_105959208.1">
    <property type="nucleotide sequence ID" value="NZ_PVNS01000008.1"/>
</dbReference>
<gene>
    <name evidence="6" type="ORF">C6I21_09405</name>
</gene>
<dbReference type="EMBL" id="PVNS01000008">
    <property type="protein sequence ID" value="PRO65369.1"/>
    <property type="molecule type" value="Genomic_DNA"/>
</dbReference>
<dbReference type="InterPro" id="IPR003593">
    <property type="entry name" value="AAA+_ATPase"/>
</dbReference>
<keyword evidence="7" id="KW-1185">Reference proteome</keyword>
<feature type="domain" description="ABC transporter" evidence="5">
    <location>
        <begin position="5"/>
        <end position="233"/>
    </location>
</feature>
<dbReference type="InterPro" id="IPR027417">
    <property type="entry name" value="P-loop_NTPase"/>
</dbReference>
<dbReference type="AlphaFoldDB" id="A0A2P6MGG0"/>
<accession>A0A2P6MGG0</accession>
<sequence length="305" mass="33513">MTSALTVKNAAKSFGNTAAVQNVSFSVESGSVTGLLGPNGAGKTTLIRMITGLVRPDSGSIFIYDSKVTGSSPEGRKKIGAVVENPEMYSYLSGWKNLLHFSRLHSGVDKKRIQEVTELVGLSGRIHEKAGTYSLGMRQRLGLAQALLHRPSLLILDEPTNGLDPAGIREIRTYLRKLAHEENLAVLVSSHLLSEMELLCDELLVIQQGSLTHTGSMSLFLEQEENSMYLETEPSPTLPSVLEHYMETDVIKKENGWVFTCRKEQVPDLLQHLVDHGVRVTEIRPSRSTTLEEKFLTVTEGGGLT</sequence>
<evidence type="ECO:0000256" key="3">
    <source>
        <dbReference type="ARBA" id="ARBA00022741"/>
    </source>
</evidence>
<evidence type="ECO:0000256" key="1">
    <source>
        <dbReference type="ARBA" id="ARBA00005417"/>
    </source>
</evidence>
<dbReference type="PANTHER" id="PTHR43335:SF4">
    <property type="entry name" value="ABC TRANSPORTER, ATP-BINDING PROTEIN"/>
    <property type="match status" value="1"/>
</dbReference>
<comment type="caution">
    <text evidence="6">The sequence shown here is derived from an EMBL/GenBank/DDBJ whole genome shotgun (WGS) entry which is preliminary data.</text>
</comment>
<dbReference type="PANTHER" id="PTHR43335">
    <property type="entry name" value="ABC TRANSPORTER, ATP-BINDING PROTEIN"/>
    <property type="match status" value="1"/>
</dbReference>
<comment type="similarity">
    <text evidence="1">Belongs to the ABC transporter superfamily.</text>
</comment>
<dbReference type="Gene3D" id="3.40.50.300">
    <property type="entry name" value="P-loop containing nucleotide triphosphate hydrolases"/>
    <property type="match status" value="1"/>
</dbReference>
<protein>
    <submittedName>
        <fullName evidence="6">Bacitracin ABC transporter ATP-binding protein</fullName>
    </submittedName>
</protein>
<organism evidence="6 7">
    <name type="scientific">Alkalicoccus urumqiensis</name>
    <name type="common">Bacillus urumqiensis</name>
    <dbReference type="NCBI Taxonomy" id="1548213"/>
    <lineage>
        <taxon>Bacteria</taxon>
        <taxon>Bacillati</taxon>
        <taxon>Bacillota</taxon>
        <taxon>Bacilli</taxon>
        <taxon>Bacillales</taxon>
        <taxon>Bacillaceae</taxon>
        <taxon>Alkalicoccus</taxon>
    </lineage>
</organism>
<dbReference type="Proteomes" id="UP000243650">
    <property type="component" value="Unassembled WGS sequence"/>
</dbReference>
<dbReference type="PROSITE" id="PS50893">
    <property type="entry name" value="ABC_TRANSPORTER_2"/>
    <property type="match status" value="1"/>
</dbReference>
<dbReference type="Pfam" id="PF00005">
    <property type="entry name" value="ABC_tran"/>
    <property type="match status" value="1"/>
</dbReference>
<keyword evidence="2" id="KW-0813">Transport</keyword>
<dbReference type="InterPro" id="IPR017871">
    <property type="entry name" value="ABC_transporter-like_CS"/>
</dbReference>
<reference evidence="6 7" key="1">
    <citation type="submission" date="2018-03" db="EMBL/GenBank/DDBJ databases">
        <title>Bacillus urumqiensis sp. nov., a moderately haloalkaliphilic bacterium isolated from a salt lake.</title>
        <authorList>
            <person name="Zhao B."/>
            <person name="Liao Z."/>
        </authorList>
    </citation>
    <scope>NUCLEOTIDE SEQUENCE [LARGE SCALE GENOMIC DNA]</scope>
    <source>
        <strain evidence="6 7">BZ-SZ-XJ18</strain>
    </source>
</reference>
<dbReference type="SUPFAM" id="SSF52540">
    <property type="entry name" value="P-loop containing nucleoside triphosphate hydrolases"/>
    <property type="match status" value="1"/>
</dbReference>
<evidence type="ECO:0000313" key="7">
    <source>
        <dbReference type="Proteomes" id="UP000243650"/>
    </source>
</evidence>
<dbReference type="InterPro" id="IPR003439">
    <property type="entry name" value="ABC_transporter-like_ATP-bd"/>
</dbReference>
<evidence type="ECO:0000256" key="4">
    <source>
        <dbReference type="ARBA" id="ARBA00022840"/>
    </source>
</evidence>